<accession>A0ABX6F097</accession>
<evidence type="ECO:0000256" key="1">
    <source>
        <dbReference type="ARBA" id="ARBA00004604"/>
    </source>
</evidence>
<evidence type="ECO:0000256" key="3">
    <source>
        <dbReference type="SAM" id="MobiDB-lite"/>
    </source>
</evidence>
<reference evidence="5 6" key="1">
    <citation type="submission" date="2016-03" db="EMBL/GenBank/DDBJ databases">
        <title>How can Kluyveromyces marxianus grow so fast - potential evolutionary course in Saccharomyces Complex revealed by comparative genomics.</title>
        <authorList>
            <person name="Mo W."/>
            <person name="Lu W."/>
            <person name="Yang X."/>
            <person name="Qi J."/>
            <person name="Lv H."/>
        </authorList>
    </citation>
    <scope>NUCLEOTIDE SEQUENCE [LARGE SCALE GENOMIC DNA]</scope>
    <source>
        <strain evidence="5 6">FIM1</strain>
    </source>
</reference>
<proteinExistence type="predicted"/>
<evidence type="ECO:0000259" key="4">
    <source>
        <dbReference type="Pfam" id="PF08698"/>
    </source>
</evidence>
<gene>
    <name evidence="5" type="primary">FCF2</name>
    <name evidence="5" type="ORF">FIM1_3991</name>
</gene>
<organism evidence="5 6">
    <name type="scientific">Kluyveromyces marxianus</name>
    <name type="common">Yeast</name>
    <name type="synonym">Candida kefyr</name>
    <dbReference type="NCBI Taxonomy" id="4911"/>
    <lineage>
        <taxon>Eukaryota</taxon>
        <taxon>Fungi</taxon>
        <taxon>Dikarya</taxon>
        <taxon>Ascomycota</taxon>
        <taxon>Saccharomycotina</taxon>
        <taxon>Saccharomycetes</taxon>
        <taxon>Saccharomycetales</taxon>
        <taxon>Saccharomycetaceae</taxon>
        <taxon>Kluyveromyces</taxon>
    </lineage>
</organism>
<dbReference type="PANTHER" id="PTHR21686">
    <property type="entry name" value="DEOXYNUCLEOTIDYLTRANSFERASE TERMINAL-INTERACTING PROTEIN 2"/>
    <property type="match status" value="1"/>
</dbReference>
<feature type="region of interest" description="Disordered" evidence="3">
    <location>
        <begin position="206"/>
        <end position="229"/>
    </location>
</feature>
<name>A0ABX6F097_KLUMA</name>
<keyword evidence="2" id="KW-0539">Nucleus</keyword>
<dbReference type="EMBL" id="CP015059">
    <property type="protein sequence ID" value="QGN17260.1"/>
    <property type="molecule type" value="Genomic_DNA"/>
</dbReference>
<dbReference type="InterPro" id="IPR039883">
    <property type="entry name" value="Fcf2/DNTTIP2"/>
</dbReference>
<comment type="subcellular location">
    <subcellularLocation>
        <location evidence="1">Nucleus</location>
        <location evidence="1">Nucleolus</location>
    </subcellularLocation>
</comment>
<dbReference type="Pfam" id="PF08698">
    <property type="entry name" value="Fcf2"/>
    <property type="match status" value="1"/>
</dbReference>
<dbReference type="PANTHER" id="PTHR21686:SF12">
    <property type="entry name" value="DEOXYNUCLEOTIDYLTRANSFERASE TERMINAL-INTERACTING PROTEIN 2"/>
    <property type="match status" value="1"/>
</dbReference>
<feature type="domain" description="Fcf2 pre-rRNA processing C-terminal" evidence="4">
    <location>
        <begin position="113"/>
        <end position="203"/>
    </location>
</feature>
<protein>
    <submittedName>
        <fullName evidence="5">rRNA-processing protein FCF2</fullName>
    </submittedName>
</protein>
<feature type="compositionally biased region" description="Basic residues" evidence="3">
    <location>
        <begin position="212"/>
        <end position="229"/>
    </location>
</feature>
<dbReference type="Proteomes" id="UP000422736">
    <property type="component" value="Chromosome 6"/>
</dbReference>
<evidence type="ECO:0000256" key="2">
    <source>
        <dbReference type="ARBA" id="ARBA00023242"/>
    </source>
</evidence>
<evidence type="ECO:0000313" key="5">
    <source>
        <dbReference type="EMBL" id="QGN17260.1"/>
    </source>
</evidence>
<sequence>MAELNVESLSVDELFADLKKTIAQQKQEEVAKEESGDGFEDDKVSVEIDDRTAQFQEIERNLHKLPKLQTGFDQLGTDGKKLQLEEQKKVVKVDDPIYILESRKKSDKVKPPSETEKWFTLPKPEMTAEVKRDLMLIKHRAALDPKRHYKKDKWQVPERFSVGTIVEGPTEFFSSRMKNKERKNTMLETLMADDTTNKYFKRKYTEVQQRKTSGKRAHYKAVKDKRRRF</sequence>
<keyword evidence="6" id="KW-1185">Reference proteome</keyword>
<evidence type="ECO:0000313" key="6">
    <source>
        <dbReference type="Proteomes" id="UP000422736"/>
    </source>
</evidence>
<dbReference type="InterPro" id="IPR014810">
    <property type="entry name" value="Fcf2_C"/>
</dbReference>